<dbReference type="STRING" id="1550241.MA03_02255"/>
<evidence type="ECO:0000259" key="9">
    <source>
        <dbReference type="Pfam" id="PF03600"/>
    </source>
</evidence>
<feature type="transmembrane region" description="Helical" evidence="8">
    <location>
        <begin position="94"/>
        <end position="117"/>
    </location>
</feature>
<dbReference type="KEGG" id="thf:MA03_02255"/>
<evidence type="ECO:0000256" key="2">
    <source>
        <dbReference type="ARBA" id="ARBA00009843"/>
    </source>
</evidence>
<feature type="transmembrane region" description="Helical" evidence="8">
    <location>
        <begin position="281"/>
        <end position="300"/>
    </location>
</feature>
<evidence type="ECO:0000256" key="7">
    <source>
        <dbReference type="ARBA" id="ARBA00023136"/>
    </source>
</evidence>
<comment type="subcellular location">
    <subcellularLocation>
        <location evidence="1">Cell membrane</location>
        <topology evidence="1">Multi-pass membrane protein</topology>
    </subcellularLocation>
</comment>
<protein>
    <submittedName>
        <fullName evidence="10">Arsenic resistance protein ArsB</fullName>
    </submittedName>
</protein>
<feature type="domain" description="Citrate transporter-like" evidence="9">
    <location>
        <begin position="24"/>
        <end position="345"/>
    </location>
</feature>
<dbReference type="OrthoDB" id="86089at2157"/>
<keyword evidence="6 8" id="KW-1133">Transmembrane helix</keyword>
<name>A0A0F7FK32_9CREN</name>
<dbReference type="Proteomes" id="UP000067434">
    <property type="component" value="Chromosome"/>
</dbReference>
<evidence type="ECO:0000313" key="10">
    <source>
        <dbReference type="EMBL" id="AKG39313.1"/>
    </source>
</evidence>
<comment type="similarity">
    <text evidence="2">Belongs to the CitM (TC 2.A.11) transporter family.</text>
</comment>
<dbReference type="EMBL" id="CP009961">
    <property type="protein sequence ID" value="AKG39313.1"/>
    <property type="molecule type" value="Genomic_DNA"/>
</dbReference>
<evidence type="ECO:0000313" key="11">
    <source>
        <dbReference type="Proteomes" id="UP000067434"/>
    </source>
</evidence>
<feature type="transmembrane region" description="Helical" evidence="8">
    <location>
        <begin position="222"/>
        <end position="239"/>
    </location>
</feature>
<dbReference type="PANTHER" id="PTHR43302">
    <property type="entry name" value="TRANSPORTER ARSB-RELATED"/>
    <property type="match status" value="1"/>
</dbReference>
<keyword evidence="3" id="KW-0813">Transport</keyword>
<evidence type="ECO:0000256" key="4">
    <source>
        <dbReference type="ARBA" id="ARBA00022475"/>
    </source>
</evidence>
<accession>A0A0F7FK32</accession>
<keyword evidence="5 8" id="KW-0812">Transmembrane</keyword>
<feature type="transmembrane region" description="Helical" evidence="8">
    <location>
        <begin position="320"/>
        <end position="347"/>
    </location>
</feature>
<reference evidence="10 11" key="1">
    <citation type="journal article" date="2015" name="Stand. Genomic Sci.">
        <title>Complete genome sequence of and proposal of Thermofilum uzonense sp. nov. a novel hyperthermophilic crenarchaeon and emended description of the genus Thermofilum.</title>
        <authorList>
            <person name="Toshchakov S.V."/>
            <person name="Korzhenkov A.A."/>
            <person name="Samarov N.I."/>
            <person name="Mazunin I.O."/>
            <person name="Mozhey O.I."/>
            <person name="Shmyr I.S."/>
            <person name="Derbikova K.S."/>
            <person name="Taranov E.A."/>
            <person name="Dominova I.N."/>
            <person name="Bonch-Osmolovskaya E.A."/>
            <person name="Patrushev M.V."/>
            <person name="Podosokorskaya O.A."/>
            <person name="Kublanov I.V."/>
        </authorList>
    </citation>
    <scope>NUCLEOTIDE SEQUENCE [LARGE SCALE GENOMIC DNA]</scope>
    <source>
        <strain evidence="10 11">1807-2</strain>
    </source>
</reference>
<dbReference type="PRINTS" id="PR00758">
    <property type="entry name" value="ARSENICPUMP"/>
</dbReference>
<feature type="transmembrane region" description="Helical" evidence="8">
    <location>
        <begin position="177"/>
        <end position="201"/>
    </location>
</feature>
<evidence type="ECO:0000256" key="1">
    <source>
        <dbReference type="ARBA" id="ARBA00004651"/>
    </source>
</evidence>
<dbReference type="InterPro" id="IPR004680">
    <property type="entry name" value="Cit_transptr-like_dom"/>
</dbReference>
<feature type="transmembrane region" description="Helical" evidence="8">
    <location>
        <begin position="359"/>
        <end position="385"/>
    </location>
</feature>
<dbReference type="GO" id="GO:0015105">
    <property type="term" value="F:arsenite transmembrane transporter activity"/>
    <property type="evidence" value="ECO:0007669"/>
    <property type="project" value="InterPro"/>
</dbReference>
<dbReference type="HOGENOM" id="CLU_011920_3_0_2"/>
<feature type="transmembrane region" description="Helical" evidence="8">
    <location>
        <begin position="397"/>
        <end position="418"/>
    </location>
</feature>
<keyword evidence="4" id="KW-1003">Cell membrane</keyword>
<evidence type="ECO:0000256" key="8">
    <source>
        <dbReference type="SAM" id="Phobius"/>
    </source>
</evidence>
<keyword evidence="7 8" id="KW-0472">Membrane</keyword>
<dbReference type="Pfam" id="PF03600">
    <property type="entry name" value="CitMHS"/>
    <property type="match status" value="1"/>
</dbReference>
<feature type="transmembrane region" description="Helical" evidence="8">
    <location>
        <begin position="61"/>
        <end position="88"/>
    </location>
</feature>
<proteinExistence type="inferred from homology"/>
<dbReference type="InterPro" id="IPR000802">
    <property type="entry name" value="Arsenical_pump_ArsB"/>
</dbReference>
<keyword evidence="11" id="KW-1185">Reference proteome</keyword>
<gene>
    <name evidence="10" type="ORF">MA03_02255</name>
</gene>
<dbReference type="GO" id="GO:0005886">
    <property type="term" value="C:plasma membrane"/>
    <property type="evidence" value="ECO:0007669"/>
    <property type="project" value="UniProtKB-SubCell"/>
</dbReference>
<evidence type="ECO:0000256" key="3">
    <source>
        <dbReference type="ARBA" id="ARBA00022448"/>
    </source>
</evidence>
<dbReference type="AlphaFoldDB" id="A0A0F7FK32"/>
<evidence type="ECO:0000256" key="6">
    <source>
        <dbReference type="ARBA" id="ARBA00022989"/>
    </source>
</evidence>
<organism evidence="10 11">
    <name type="scientific">Infirmifilum uzonense</name>
    <dbReference type="NCBI Taxonomy" id="1550241"/>
    <lineage>
        <taxon>Archaea</taxon>
        <taxon>Thermoproteota</taxon>
        <taxon>Thermoprotei</taxon>
        <taxon>Thermofilales</taxon>
        <taxon>Thermofilaceae</taxon>
        <taxon>Infirmifilum</taxon>
    </lineage>
</organism>
<feature type="transmembrane region" description="Helical" evidence="8">
    <location>
        <begin position="30"/>
        <end position="49"/>
    </location>
</feature>
<evidence type="ECO:0000256" key="5">
    <source>
        <dbReference type="ARBA" id="ARBA00022692"/>
    </source>
</evidence>
<dbReference type="PATRIC" id="fig|1550241.5.peg.462"/>
<dbReference type="PANTHER" id="PTHR43302:SF5">
    <property type="entry name" value="TRANSPORTER ARSB-RELATED"/>
    <property type="match status" value="1"/>
</dbReference>
<sequence>MGVSHLLGFIILSFLLGAMIARSRKPTIPIWSIMAFTSFLTIAFGLVRLDEVGSIIDWNVVLFLVGMFSIVGLAESSGLFNLMGFWFINHFESRYHLILASSIFFGLLAAISMNDTVAFMGPPLAYTVSRALDIDPRVMFLLLAFSLTIGSVTTPIGNPQNVLIVEESGITAPFYEFFRMLFVPTLINLVITPMILVKLFGVEEKRKSLILIPGESITNKRDAALGALGLVSTVLILIANDLMQLLGLPYVEKRGLIPFFIAAALYIVSSNPRELLGKVDWGTIIFFISMFITMQGVWRSGVFTPLLSMMMPHRMEGPQALASITFSSLLISQVISNVPFASFFTIYMKSLGYTRHDELYWIALAFSSTIAGNLTPLGAASNIIILEYLESRMNTTIILKDFLKAGLIVTAVNTALLYNDIG</sequence>